<dbReference type="InterPro" id="IPR055399">
    <property type="entry name" value="CC_BshC"/>
</dbReference>
<feature type="domain" description="Bacillithiol biosynthesis BshC C-terminal coiled-coil" evidence="4">
    <location>
        <begin position="385"/>
        <end position="544"/>
    </location>
</feature>
<dbReference type="AlphaFoldDB" id="A0A0J1LGH9"/>
<protein>
    <recommendedName>
        <fullName evidence="2">Putative cysteine ligase BshC</fullName>
        <ecNumber evidence="2">6.-.-.-</ecNumber>
    </recommendedName>
</protein>
<organism evidence="5 6">
    <name type="scientific">Niallia circulans</name>
    <name type="common">Bacillus circulans</name>
    <dbReference type="NCBI Taxonomy" id="1397"/>
    <lineage>
        <taxon>Bacteria</taxon>
        <taxon>Bacillati</taxon>
        <taxon>Bacillota</taxon>
        <taxon>Bacilli</taxon>
        <taxon>Bacillales</taxon>
        <taxon>Bacillaceae</taxon>
        <taxon>Niallia</taxon>
    </lineage>
</organism>
<dbReference type="InterPro" id="IPR055398">
    <property type="entry name" value="Rossmann-like_BshC"/>
</dbReference>
<gene>
    <name evidence="2" type="primary">bshC</name>
    <name evidence="5" type="ORF">ABW02_00140</name>
</gene>
<dbReference type="RefSeq" id="WP_047939900.1">
    <property type="nucleotide sequence ID" value="NZ_JARTLH010000013.1"/>
</dbReference>
<accession>A0A0J1LGH9</accession>
<dbReference type="Proteomes" id="UP000036045">
    <property type="component" value="Unassembled WGS sequence"/>
</dbReference>
<dbReference type="HAMAP" id="MF_01867">
    <property type="entry name" value="BshC"/>
    <property type="match status" value="1"/>
</dbReference>
<dbReference type="GO" id="GO:0016874">
    <property type="term" value="F:ligase activity"/>
    <property type="evidence" value="ECO:0007669"/>
    <property type="project" value="UniProtKB-UniRule"/>
</dbReference>
<dbReference type="EC" id="6.-.-.-" evidence="2"/>
<sequence>MEMMNLSLPVANKFVTDYLEQKNSAEDFFHYSYLDNGSYEKRVKELETRTFMRNDLADYIEDYMKKFPQGEKVRQSLSKLRKENSVVVIGGQQAGVLTGPLYSIHKVISIILLAEQKEEELGIPVVPVFWVAGEDHDYLEINHIYTPGKEKMKKAVYPQRVLDKRMASDILLEKEVCIEWLEKIVESYGETDHSKPLLQLLHNAVHESTTIVDFFSYITMSLFQDYGLLLVDSGDKEIRKLEKEIFLKQINEFQKLADSVSEQQKLVQEKGYSLVIEMAENPVNLFYYDEVEQERVLLQYDEIENCFIGKDRTVSFTMEQLIEIASEFPQKLSNNVVTRPITQDLLFPTLAFIGGPGEIAYWAELKKAFEHLGIKMPPVIPRLNITLLERSVEADIEELKLSIKDVLVNGTSERCAEFLKSVSNERIEQILNEIKEVIKTKYDQVEEEMKAEYKGLLPLLEKNEDFLVSQLEFLQNKVDASVKLKHEVLVNKFNRIEQNLKPEGSPQERVWNITYFLNKYGMDFIQDVMELPMAFDGTHKVIKL</sequence>
<dbReference type="InterPro" id="IPR011199">
    <property type="entry name" value="Bacillithiol_biosynth_BshC"/>
</dbReference>
<evidence type="ECO:0000259" key="3">
    <source>
        <dbReference type="Pfam" id="PF10079"/>
    </source>
</evidence>
<keyword evidence="1 2" id="KW-0436">Ligase</keyword>
<dbReference type="NCBIfam" id="TIGR03998">
    <property type="entry name" value="thiol_BshC"/>
    <property type="match status" value="1"/>
</dbReference>
<comment type="caution">
    <text evidence="5">The sequence shown here is derived from an EMBL/GenBank/DDBJ whole genome shotgun (WGS) entry which is preliminary data.</text>
</comment>
<evidence type="ECO:0000256" key="2">
    <source>
        <dbReference type="HAMAP-Rule" id="MF_01867"/>
    </source>
</evidence>
<comment type="function">
    <text evidence="2">Involved in bacillithiol (BSH) biosynthesis. May catalyze the last step of the pathway, the addition of cysteine to glucosamine malate (GlcN-Mal) to generate BSH.</text>
</comment>
<keyword evidence="6" id="KW-1185">Reference proteome</keyword>
<name>A0A0J1LGH9_NIACI</name>
<comment type="similarity">
    <text evidence="2">Belongs to the BshC family.</text>
</comment>
<feature type="domain" description="Bacillithiol biosynthesis BshC N-terminal Rossmann-like" evidence="3">
    <location>
        <begin position="1"/>
        <end position="383"/>
    </location>
</feature>
<dbReference type="PATRIC" id="fig|1397.4.peg.31"/>
<dbReference type="Pfam" id="PF24850">
    <property type="entry name" value="CC_BshC"/>
    <property type="match status" value="1"/>
</dbReference>
<dbReference type="PIRSF" id="PIRSF012535">
    <property type="entry name" value="UCP012535"/>
    <property type="match status" value="1"/>
</dbReference>
<dbReference type="OrthoDB" id="9765151at2"/>
<evidence type="ECO:0000256" key="1">
    <source>
        <dbReference type="ARBA" id="ARBA00022598"/>
    </source>
</evidence>
<evidence type="ECO:0000259" key="4">
    <source>
        <dbReference type="Pfam" id="PF24850"/>
    </source>
</evidence>
<proteinExistence type="inferred from homology"/>
<dbReference type="Pfam" id="PF10079">
    <property type="entry name" value="Rossmann-like_BshC"/>
    <property type="match status" value="1"/>
</dbReference>
<evidence type="ECO:0000313" key="6">
    <source>
        <dbReference type="Proteomes" id="UP000036045"/>
    </source>
</evidence>
<dbReference type="EMBL" id="LDPH01000001">
    <property type="protein sequence ID" value="KLV28195.1"/>
    <property type="molecule type" value="Genomic_DNA"/>
</dbReference>
<reference evidence="5 6" key="1">
    <citation type="submission" date="2015-05" db="EMBL/GenBank/DDBJ databases">
        <title>Whole genome sequence and identification of bacterial endophytes from Costus igneus.</title>
        <authorList>
            <person name="Lee Y.P."/>
            <person name="Gan H.M."/>
            <person name="Eng W."/>
            <person name="Wheatley M.S."/>
            <person name="Caraballo A."/>
            <person name="Polter S."/>
            <person name="Savka M.A."/>
            <person name="Hudson A.O."/>
        </authorList>
    </citation>
    <scope>NUCLEOTIDE SEQUENCE [LARGE SCALE GENOMIC DNA]</scope>
    <source>
        <strain evidence="5 6">RIT379</strain>
    </source>
</reference>
<evidence type="ECO:0000313" key="5">
    <source>
        <dbReference type="EMBL" id="KLV28195.1"/>
    </source>
</evidence>